<evidence type="ECO:0000256" key="1">
    <source>
        <dbReference type="SAM" id="MobiDB-lite"/>
    </source>
</evidence>
<gene>
    <name evidence="2" type="primary">ORF136146</name>
</gene>
<name>A0A0B7ATE3_9EUPU</name>
<proteinExistence type="predicted"/>
<evidence type="ECO:0000313" key="2">
    <source>
        <dbReference type="EMBL" id="CEK83261.1"/>
    </source>
</evidence>
<feature type="region of interest" description="Disordered" evidence="1">
    <location>
        <begin position="1"/>
        <end position="24"/>
    </location>
</feature>
<dbReference type="AlphaFoldDB" id="A0A0B7ATE3"/>
<reference evidence="2" key="1">
    <citation type="submission" date="2014-12" db="EMBL/GenBank/DDBJ databases">
        <title>Insight into the proteome of Arion vulgaris.</title>
        <authorList>
            <person name="Aradska J."/>
            <person name="Bulat T."/>
            <person name="Smidak R."/>
            <person name="Sarate P."/>
            <person name="Gangsoo J."/>
            <person name="Sialana F."/>
            <person name="Bilban M."/>
            <person name="Lubec G."/>
        </authorList>
    </citation>
    <scope>NUCLEOTIDE SEQUENCE</scope>
    <source>
        <tissue evidence="2">Skin</tissue>
    </source>
</reference>
<sequence>MTVEHPNPEGILKLDQTSSVPQSAVRGGQLITGQTVLPDSTGPKPLLLPATAMNTVGIPSPSYSANNLIV</sequence>
<dbReference type="EMBL" id="HACG01036396">
    <property type="protein sequence ID" value="CEK83261.1"/>
    <property type="molecule type" value="Transcribed_RNA"/>
</dbReference>
<organism evidence="2">
    <name type="scientific">Arion vulgaris</name>
    <dbReference type="NCBI Taxonomy" id="1028688"/>
    <lineage>
        <taxon>Eukaryota</taxon>
        <taxon>Metazoa</taxon>
        <taxon>Spiralia</taxon>
        <taxon>Lophotrochozoa</taxon>
        <taxon>Mollusca</taxon>
        <taxon>Gastropoda</taxon>
        <taxon>Heterobranchia</taxon>
        <taxon>Euthyneura</taxon>
        <taxon>Panpulmonata</taxon>
        <taxon>Eupulmonata</taxon>
        <taxon>Stylommatophora</taxon>
        <taxon>Helicina</taxon>
        <taxon>Arionoidea</taxon>
        <taxon>Arionidae</taxon>
        <taxon>Arion</taxon>
    </lineage>
</organism>
<protein>
    <submittedName>
        <fullName evidence="2">Uncharacterized protein</fullName>
    </submittedName>
</protein>
<accession>A0A0B7ATE3</accession>